<dbReference type="EMBL" id="JAPDPI010000025">
    <property type="protein sequence ID" value="MCW3806482.1"/>
    <property type="molecule type" value="Genomic_DNA"/>
</dbReference>
<name>A0AAE3SKE1_9BACT</name>
<evidence type="ECO:0000259" key="5">
    <source>
        <dbReference type="Pfam" id="PF00465"/>
    </source>
</evidence>
<dbReference type="InterPro" id="IPR001670">
    <property type="entry name" value="ADH_Fe/GldA"/>
</dbReference>
<comment type="caution">
    <text evidence="7">The sequence shown here is derived from an EMBL/GenBank/DDBJ whole genome shotgun (WGS) entry which is preliminary data.</text>
</comment>
<dbReference type="Gene3D" id="1.20.1090.10">
    <property type="entry name" value="Dehydroquinate synthase-like - alpha domain"/>
    <property type="match status" value="1"/>
</dbReference>
<dbReference type="AlphaFoldDB" id="A0AAE3SKE1"/>
<dbReference type="RefSeq" id="WP_301199960.1">
    <property type="nucleotide sequence ID" value="NZ_JAPDPI010000025.1"/>
</dbReference>
<keyword evidence="8" id="KW-1185">Reference proteome</keyword>
<evidence type="ECO:0000256" key="1">
    <source>
        <dbReference type="ARBA" id="ARBA00001962"/>
    </source>
</evidence>
<dbReference type="PANTHER" id="PTHR11496">
    <property type="entry name" value="ALCOHOL DEHYDROGENASE"/>
    <property type="match status" value="1"/>
</dbReference>
<sequence length="388" mass="42223">MAGDLELSPRKFLAPEYIFGIDSRLMAGVYCKKLGGRKILLVTDKGMMNTPWVAEIEDQLKQHALEYIIFSSVSPNPRDYEVMKGTEIFEEHKCNAILALGGGSVMDCAKGIGIVSSNHGHIIEYEGVDMITKPMPPLICIPTTGGTSADVSQFAIINNTNERYKMAIISKAVVPDVALIDPWILTSMDSFLTACTGLDALSHAFEAFVSNANSPFTDLYALEAIKLLKGNLKDSIDRPKDVQARGKVMLASLYAGLAFSNASLGCVHSLAHSLGGYLDLAHGECNAILLPHVVDYNFESAAERYIEIARIFNLPVANQTTRNIRSNFVDYLIGFKQSMGITKTLKTNGVSTDIVPIIAGKAINDPCNATNPKPPVKKDLETIYLEAM</sequence>
<dbReference type="PANTHER" id="PTHR11496:SF102">
    <property type="entry name" value="ALCOHOL DEHYDROGENASE 4"/>
    <property type="match status" value="1"/>
</dbReference>
<keyword evidence="3" id="KW-0560">Oxidoreductase</keyword>
<comment type="cofactor">
    <cofactor evidence="1">
        <name>Fe cation</name>
        <dbReference type="ChEBI" id="CHEBI:24875"/>
    </cofactor>
</comment>
<evidence type="ECO:0000256" key="4">
    <source>
        <dbReference type="ARBA" id="ARBA00023027"/>
    </source>
</evidence>
<reference evidence="7" key="1">
    <citation type="submission" date="2022-10" db="EMBL/GenBank/DDBJ databases">
        <authorList>
            <person name="Yu W.X."/>
        </authorList>
    </citation>
    <scope>NUCLEOTIDE SEQUENCE</scope>
    <source>
        <strain evidence="7">D04</strain>
    </source>
</reference>
<comment type="similarity">
    <text evidence="2">Belongs to the iron-containing alcohol dehydrogenase family.</text>
</comment>
<dbReference type="Pfam" id="PF00465">
    <property type="entry name" value="Fe-ADH"/>
    <property type="match status" value="1"/>
</dbReference>
<dbReference type="Proteomes" id="UP001207408">
    <property type="component" value="Unassembled WGS sequence"/>
</dbReference>
<protein>
    <submittedName>
        <fullName evidence="7">Iron-containing alcohol dehydrogenase</fullName>
    </submittedName>
</protein>
<dbReference type="Pfam" id="PF25137">
    <property type="entry name" value="ADH_Fe_C"/>
    <property type="match status" value="1"/>
</dbReference>
<evidence type="ECO:0000313" key="8">
    <source>
        <dbReference type="Proteomes" id="UP001207408"/>
    </source>
</evidence>
<dbReference type="InterPro" id="IPR056798">
    <property type="entry name" value="ADH_Fe_C"/>
</dbReference>
<feature type="domain" description="Alcohol dehydrogenase iron-type/glycerol dehydrogenase GldA" evidence="5">
    <location>
        <begin position="15"/>
        <end position="182"/>
    </location>
</feature>
<proteinExistence type="inferred from homology"/>
<feature type="domain" description="Fe-containing alcohol dehydrogenase-like C-terminal" evidence="6">
    <location>
        <begin position="193"/>
        <end position="388"/>
    </location>
</feature>
<dbReference type="SUPFAM" id="SSF56796">
    <property type="entry name" value="Dehydroquinate synthase-like"/>
    <property type="match status" value="1"/>
</dbReference>
<dbReference type="PROSITE" id="PS00060">
    <property type="entry name" value="ADH_IRON_2"/>
    <property type="match status" value="1"/>
</dbReference>
<dbReference type="NCBIfam" id="NF041833">
    <property type="entry name" value="Fe_ADH_ErcA"/>
    <property type="match status" value="1"/>
</dbReference>
<dbReference type="InterPro" id="IPR018211">
    <property type="entry name" value="ADH_Fe_CS"/>
</dbReference>
<keyword evidence="4" id="KW-0520">NAD</keyword>
<dbReference type="CDD" id="cd17814">
    <property type="entry name" value="Fe-ADH-like"/>
    <property type="match status" value="1"/>
</dbReference>
<dbReference type="FunFam" id="1.20.1090.10:FF:000001">
    <property type="entry name" value="Aldehyde-alcohol dehydrogenase"/>
    <property type="match status" value="1"/>
</dbReference>
<dbReference type="GO" id="GO:0004022">
    <property type="term" value="F:alcohol dehydrogenase (NAD+) activity"/>
    <property type="evidence" value="ECO:0007669"/>
    <property type="project" value="TreeGrafter"/>
</dbReference>
<dbReference type="InterPro" id="IPR039697">
    <property type="entry name" value="Alcohol_dehydrogenase_Fe"/>
</dbReference>
<evidence type="ECO:0000313" key="7">
    <source>
        <dbReference type="EMBL" id="MCW3806482.1"/>
    </source>
</evidence>
<evidence type="ECO:0000259" key="6">
    <source>
        <dbReference type="Pfam" id="PF25137"/>
    </source>
</evidence>
<accession>A0AAE3SKE1</accession>
<dbReference type="Gene3D" id="3.40.50.1970">
    <property type="match status" value="1"/>
</dbReference>
<dbReference type="GO" id="GO:0046872">
    <property type="term" value="F:metal ion binding"/>
    <property type="evidence" value="ECO:0007669"/>
    <property type="project" value="InterPro"/>
</dbReference>
<gene>
    <name evidence="7" type="ORF">OM074_12675</name>
</gene>
<evidence type="ECO:0000256" key="2">
    <source>
        <dbReference type="ARBA" id="ARBA00007358"/>
    </source>
</evidence>
<evidence type="ECO:0000256" key="3">
    <source>
        <dbReference type="ARBA" id="ARBA00023002"/>
    </source>
</evidence>
<dbReference type="FunFam" id="3.40.50.1970:FF:000003">
    <property type="entry name" value="Alcohol dehydrogenase, iron-containing"/>
    <property type="match status" value="1"/>
</dbReference>
<organism evidence="7 8">
    <name type="scientific">Plebeiibacterium marinum</name>
    <dbReference type="NCBI Taxonomy" id="2992111"/>
    <lineage>
        <taxon>Bacteria</taxon>
        <taxon>Pseudomonadati</taxon>
        <taxon>Bacteroidota</taxon>
        <taxon>Bacteroidia</taxon>
        <taxon>Marinilabiliales</taxon>
        <taxon>Marinilabiliaceae</taxon>
        <taxon>Plebeiibacterium</taxon>
    </lineage>
</organism>